<dbReference type="EMBL" id="CP022423">
    <property type="protein sequence ID" value="ASM78594.1"/>
    <property type="molecule type" value="Genomic_DNA"/>
</dbReference>
<dbReference type="AlphaFoldDB" id="A0A221KHR3"/>
<dbReference type="Proteomes" id="UP000199729">
    <property type="component" value="Chromosome"/>
</dbReference>
<dbReference type="KEGG" id="vff:VITFI_CDS2817"/>
<evidence type="ECO:0000313" key="2">
    <source>
        <dbReference type="EMBL" id="ASM78594.1"/>
    </source>
</evidence>
<dbReference type="RefSeq" id="WP_089417495.1">
    <property type="nucleotide sequence ID" value="NZ_CP022423.1"/>
</dbReference>
<dbReference type="Gene3D" id="3.40.50.1010">
    <property type="entry name" value="5'-nuclease"/>
    <property type="match status" value="1"/>
</dbReference>
<dbReference type="OrthoDB" id="329172at2"/>
<evidence type="ECO:0000259" key="1">
    <source>
        <dbReference type="Pfam" id="PF01850"/>
    </source>
</evidence>
<evidence type="ECO:0000313" key="3">
    <source>
        <dbReference type="Proteomes" id="UP000199729"/>
    </source>
</evidence>
<accession>A0A221KHR3</accession>
<feature type="domain" description="PIN" evidence="1">
    <location>
        <begin position="4"/>
        <end position="115"/>
    </location>
</feature>
<organism evidence="2 3">
    <name type="scientific">Vitreoscilla filiformis</name>
    <dbReference type="NCBI Taxonomy" id="63"/>
    <lineage>
        <taxon>Bacteria</taxon>
        <taxon>Pseudomonadati</taxon>
        <taxon>Pseudomonadota</taxon>
        <taxon>Betaproteobacteria</taxon>
        <taxon>Neisseriales</taxon>
        <taxon>Neisseriaceae</taxon>
        <taxon>Vitreoscilla</taxon>
    </lineage>
</organism>
<dbReference type="InterPro" id="IPR029060">
    <property type="entry name" value="PIN-like_dom_sf"/>
</dbReference>
<dbReference type="InterPro" id="IPR002716">
    <property type="entry name" value="PIN_dom"/>
</dbReference>
<protein>
    <submittedName>
        <fullName evidence="2">Twitching motility protein PilT</fullName>
    </submittedName>
</protein>
<keyword evidence="3" id="KW-1185">Reference proteome</keyword>
<dbReference type="Pfam" id="PF01850">
    <property type="entry name" value="PIN"/>
    <property type="match status" value="1"/>
</dbReference>
<sequence length="129" mass="13826">MTGVLIDTSVWVAHFRQCNAELVRLLALDGALMHPLVQAELACGTPPEPRARTLADLGLLPPVRQASLTEVLAFVERERLYGLGCGVVELVLLASTLLTPGAVLWTLDKRLAALAGRFGVSYAPGDGWH</sequence>
<gene>
    <name evidence="2" type="ORF">VITFI_CDS2817</name>
</gene>
<dbReference type="SUPFAM" id="SSF88723">
    <property type="entry name" value="PIN domain-like"/>
    <property type="match status" value="1"/>
</dbReference>
<proteinExistence type="predicted"/>
<reference evidence="2 3" key="1">
    <citation type="submission" date="2017-07" db="EMBL/GenBank/DDBJ databases">
        <title>Complete Genome Sequence of the cosmetic ferment Vitreoscilla filiformis (ATCC15551).</title>
        <authorList>
            <person name="Contreras S."/>
            <person name="Sagory-Zalkind P."/>
            <person name="Blanquart H."/>
            <person name="Iltis A."/>
            <person name="Morand S.C."/>
        </authorList>
    </citation>
    <scope>NUCLEOTIDE SEQUENCE [LARGE SCALE GENOMIC DNA]</scope>
    <source>
        <strain evidence="2 3">ATCC 15551</strain>
    </source>
</reference>
<name>A0A221KHR3_VITFI</name>